<evidence type="ECO:0000313" key="1">
    <source>
        <dbReference type="EMBL" id="KAJ3472118.1"/>
    </source>
</evidence>
<reference evidence="1" key="1">
    <citation type="submission" date="2022-07" db="EMBL/GenBank/DDBJ databases">
        <title>Genome Sequence of Lecanicillium saksenae.</title>
        <authorList>
            <person name="Buettner E."/>
        </authorList>
    </citation>
    <scope>NUCLEOTIDE SEQUENCE</scope>
    <source>
        <strain evidence="1">VT-O1</strain>
    </source>
</reference>
<keyword evidence="2" id="KW-1185">Reference proteome</keyword>
<protein>
    <submittedName>
        <fullName evidence="1">Uncharacterized protein</fullName>
    </submittedName>
</protein>
<accession>A0ACC1QAW2</accession>
<organism evidence="1 2">
    <name type="scientific">Lecanicillium saksenae</name>
    <dbReference type="NCBI Taxonomy" id="468837"/>
    <lineage>
        <taxon>Eukaryota</taxon>
        <taxon>Fungi</taxon>
        <taxon>Dikarya</taxon>
        <taxon>Ascomycota</taxon>
        <taxon>Pezizomycotina</taxon>
        <taxon>Sordariomycetes</taxon>
        <taxon>Hypocreomycetidae</taxon>
        <taxon>Hypocreales</taxon>
        <taxon>Cordycipitaceae</taxon>
        <taxon>Lecanicillium</taxon>
    </lineage>
</organism>
<evidence type="ECO:0000313" key="2">
    <source>
        <dbReference type="Proteomes" id="UP001148737"/>
    </source>
</evidence>
<dbReference type="Proteomes" id="UP001148737">
    <property type="component" value="Unassembled WGS sequence"/>
</dbReference>
<dbReference type="EMBL" id="JANAKD010003458">
    <property type="protein sequence ID" value="KAJ3472118.1"/>
    <property type="molecule type" value="Genomic_DNA"/>
</dbReference>
<comment type="caution">
    <text evidence="1">The sequence shown here is derived from an EMBL/GenBank/DDBJ whole genome shotgun (WGS) entry which is preliminary data.</text>
</comment>
<proteinExistence type="predicted"/>
<gene>
    <name evidence="1" type="ORF">NLG97_g11270</name>
</gene>
<name>A0ACC1QAW2_9HYPO</name>
<sequence length="108" mass="12328">MLPVILKDATVQEAPEYEMDASKCLPDQWADGVEVRGVRTHFYLSDPEYKEKMQSEMVPQLLAQGVVRPNRQRVVEGATMLERAQAALDLLRERAVSGERLVWRVSDE</sequence>